<gene>
    <name evidence="5" type="ORF">GPUH_LOCUS15386</name>
</gene>
<feature type="compositionally biased region" description="Polar residues" evidence="2">
    <location>
        <begin position="220"/>
        <end position="230"/>
    </location>
</feature>
<reference evidence="5 6" key="2">
    <citation type="submission" date="2018-11" db="EMBL/GenBank/DDBJ databases">
        <authorList>
            <consortium name="Pathogen Informatics"/>
        </authorList>
    </citation>
    <scope>NUCLEOTIDE SEQUENCE [LARGE SCALE GENOMIC DNA]</scope>
</reference>
<dbReference type="SUPFAM" id="SSF69989">
    <property type="entry name" value="C-terminal domain of PLC-beta"/>
    <property type="match status" value="1"/>
</dbReference>
<dbReference type="Proteomes" id="UP000271098">
    <property type="component" value="Unassembled WGS sequence"/>
</dbReference>
<dbReference type="WBParaSite" id="GPUH_0001540701-mRNA-1">
    <property type="protein sequence ID" value="GPUH_0001540701-mRNA-1"/>
    <property type="gene ID" value="GPUH_0001540701"/>
</dbReference>
<dbReference type="InterPro" id="IPR042531">
    <property type="entry name" value="PLC-beta_C_sf"/>
</dbReference>
<keyword evidence="1" id="KW-0175">Coiled coil</keyword>
<dbReference type="GO" id="GO:0016042">
    <property type="term" value="P:lipid catabolic process"/>
    <property type="evidence" value="ECO:0007669"/>
    <property type="project" value="InterPro"/>
</dbReference>
<dbReference type="Gene3D" id="1.20.1230.10">
    <property type="entry name" value="Phospholipase C beta, distal C-terminal domain"/>
    <property type="match status" value="1"/>
</dbReference>
<feature type="coiled-coil region" evidence="1">
    <location>
        <begin position="357"/>
        <end position="384"/>
    </location>
</feature>
<dbReference type="EMBL" id="UYRT01082369">
    <property type="protein sequence ID" value="VDN25903.1"/>
    <property type="molecule type" value="Genomic_DNA"/>
</dbReference>
<evidence type="ECO:0000259" key="4">
    <source>
        <dbReference type="Pfam" id="PF08703"/>
    </source>
</evidence>
<dbReference type="GO" id="GO:0004435">
    <property type="term" value="F:phosphatidylinositol-4,5-bisphosphate phospholipase C activity"/>
    <property type="evidence" value="ECO:0007669"/>
    <property type="project" value="InterPro"/>
</dbReference>
<feature type="region of interest" description="Disordered" evidence="2">
    <location>
        <begin position="171"/>
        <end position="242"/>
    </location>
</feature>
<feature type="compositionally biased region" description="Basic and acidic residues" evidence="2">
    <location>
        <begin position="171"/>
        <end position="182"/>
    </location>
</feature>
<accession>A0A183E345</accession>
<dbReference type="InterPro" id="IPR014815">
    <property type="entry name" value="PLC-beta_C"/>
</dbReference>
<evidence type="ECO:0000256" key="1">
    <source>
        <dbReference type="SAM" id="Coils"/>
    </source>
</evidence>
<reference evidence="7" key="1">
    <citation type="submission" date="2016-06" db="UniProtKB">
        <authorList>
            <consortium name="WormBaseParasite"/>
        </authorList>
    </citation>
    <scope>IDENTIFICATION</scope>
</reference>
<keyword evidence="6" id="KW-1185">Reference proteome</keyword>
<evidence type="ECO:0000256" key="3">
    <source>
        <dbReference type="SAM" id="Phobius"/>
    </source>
</evidence>
<evidence type="ECO:0000313" key="7">
    <source>
        <dbReference type="WBParaSite" id="GPUH_0001540701-mRNA-1"/>
    </source>
</evidence>
<name>A0A183E345_9BILA</name>
<sequence>MAMVLPCLFVRIVIKTYVPDELSAFCLYYFAHILPILLALLIVVKTCIREMEILAGLVDALADPRAYLSAQEKRKEALHNMGVEDSDIVEVATSSVRTASTKNALLRINGGPLEQSCDSLKSTASLKETARPNSEASDTKHKVEAINLSDLKKDKCFQKLTRKLQKDVEELKKRHQKQRESIQKQQQTTVDKLICDSHKQSRKRTVGSSNSSGQKHESLATMQSDPTQRSAADMANSHRMKSLVMSQTNEWSSLMRKHETECYQLRRSQIKEEFELLGKLLHDAQKQQMNMLKLRLEAENKDLKQAQTKKSMDDARSIQQDKNIKTKAERDRRIKEMNEKNLKMFFEERKRLAIKAQKHEEQLMKRHEEQHEQLEKDAQRALELEEMNYREARLASKPEFVC</sequence>
<organism evidence="7">
    <name type="scientific">Gongylonema pulchrum</name>
    <dbReference type="NCBI Taxonomy" id="637853"/>
    <lineage>
        <taxon>Eukaryota</taxon>
        <taxon>Metazoa</taxon>
        <taxon>Ecdysozoa</taxon>
        <taxon>Nematoda</taxon>
        <taxon>Chromadorea</taxon>
        <taxon>Rhabditida</taxon>
        <taxon>Spirurina</taxon>
        <taxon>Spiruromorpha</taxon>
        <taxon>Spiruroidea</taxon>
        <taxon>Gongylonematidae</taxon>
        <taxon>Gongylonema</taxon>
    </lineage>
</organism>
<proteinExistence type="predicted"/>
<keyword evidence="3" id="KW-0472">Membrane</keyword>
<protein>
    <submittedName>
        <fullName evidence="7">Remorin_C domain-containing protein</fullName>
    </submittedName>
</protein>
<feature type="transmembrane region" description="Helical" evidence="3">
    <location>
        <begin position="22"/>
        <end position="44"/>
    </location>
</feature>
<feature type="coiled-coil region" evidence="1">
    <location>
        <begin position="282"/>
        <end position="309"/>
    </location>
</feature>
<evidence type="ECO:0000313" key="6">
    <source>
        <dbReference type="Proteomes" id="UP000271098"/>
    </source>
</evidence>
<dbReference type="AlphaFoldDB" id="A0A183E345"/>
<evidence type="ECO:0000313" key="5">
    <source>
        <dbReference type="EMBL" id="VDN25903.1"/>
    </source>
</evidence>
<keyword evidence="3" id="KW-0812">Transmembrane</keyword>
<feature type="domain" description="Phospholipase C-beta C-terminal" evidence="4">
    <location>
        <begin position="143"/>
        <end position="390"/>
    </location>
</feature>
<dbReference type="OrthoDB" id="269822at2759"/>
<dbReference type="Pfam" id="PF08703">
    <property type="entry name" value="PLC-beta_C"/>
    <property type="match status" value="1"/>
</dbReference>
<evidence type="ECO:0000256" key="2">
    <source>
        <dbReference type="SAM" id="MobiDB-lite"/>
    </source>
</evidence>
<dbReference type="FunFam" id="1.20.1230.10:FF:000006">
    <property type="entry name" value="1-phosphatidylinositol 4,5-bisphosphate phosphodiesterase"/>
    <property type="match status" value="1"/>
</dbReference>
<dbReference type="GO" id="GO:0005509">
    <property type="term" value="F:calcium ion binding"/>
    <property type="evidence" value="ECO:0007669"/>
    <property type="project" value="InterPro"/>
</dbReference>
<keyword evidence="3" id="KW-1133">Transmembrane helix</keyword>